<name>A0A5P8WHG7_9NOSO</name>
<dbReference type="EMBL" id="CP045227">
    <property type="protein sequence ID" value="QFS52134.1"/>
    <property type="molecule type" value="Genomic_DNA"/>
</dbReference>
<keyword evidence="2" id="KW-1185">Reference proteome</keyword>
<sequence>MPENKTIILATQDFQVKKMILAIMLENKASNPVSVTCLEVG</sequence>
<evidence type="ECO:0000313" key="1">
    <source>
        <dbReference type="EMBL" id="QFS52134.1"/>
    </source>
</evidence>
<evidence type="ECO:0000313" key="2">
    <source>
        <dbReference type="Proteomes" id="UP000326678"/>
    </source>
</evidence>
<accession>A0A5P8WHG7</accession>
<organism evidence="1 2">
    <name type="scientific">Nostoc sphaeroides CCNUC1</name>
    <dbReference type="NCBI Taxonomy" id="2653204"/>
    <lineage>
        <taxon>Bacteria</taxon>
        <taxon>Bacillati</taxon>
        <taxon>Cyanobacteriota</taxon>
        <taxon>Cyanophyceae</taxon>
        <taxon>Nostocales</taxon>
        <taxon>Nostocaceae</taxon>
        <taxon>Nostoc</taxon>
    </lineage>
</organism>
<dbReference type="AlphaFoldDB" id="A0A5P8WHG7"/>
<dbReference type="Proteomes" id="UP000326678">
    <property type="component" value="Chromosome Gxm2"/>
</dbReference>
<protein>
    <submittedName>
        <fullName evidence="1">Uncharacterized protein</fullName>
    </submittedName>
</protein>
<gene>
    <name evidence="1" type="ORF">GXM_09628</name>
</gene>
<dbReference type="KEGG" id="nsh:GXM_09628"/>
<proteinExistence type="predicted"/>
<reference evidence="1 2" key="1">
    <citation type="submission" date="2019-10" db="EMBL/GenBank/DDBJ databases">
        <title>Genomic and transcriptomic insights into the perfect genentic adaptation of a filamentous nitrogen-fixing cyanobacterium to rice fields.</title>
        <authorList>
            <person name="Chen Z."/>
        </authorList>
    </citation>
    <scope>NUCLEOTIDE SEQUENCE [LARGE SCALE GENOMIC DNA]</scope>
    <source>
        <strain evidence="1">CCNUC1</strain>
    </source>
</reference>